<gene>
    <name evidence="3" type="ORF">EV688_12524</name>
</gene>
<evidence type="ECO:0000259" key="2">
    <source>
        <dbReference type="Pfam" id="PF00817"/>
    </source>
</evidence>
<dbReference type="PANTHER" id="PTHR35369:SF2">
    <property type="entry name" value="BLR3025 PROTEIN"/>
    <property type="match status" value="1"/>
</dbReference>
<dbReference type="SUPFAM" id="SSF56672">
    <property type="entry name" value="DNA/RNA polymerases"/>
    <property type="match status" value="1"/>
</dbReference>
<dbReference type="RefSeq" id="WP_117319646.1">
    <property type="nucleotide sequence ID" value="NZ_QQSW01000032.1"/>
</dbReference>
<dbReference type="PANTHER" id="PTHR35369">
    <property type="entry name" value="BLR3025 PROTEIN-RELATED"/>
    <property type="match status" value="1"/>
</dbReference>
<dbReference type="EMBL" id="SLWX01000025">
    <property type="protein sequence ID" value="TCO70713.1"/>
    <property type="molecule type" value="Genomic_DNA"/>
</dbReference>
<dbReference type="AlphaFoldDB" id="A0A4R2KB75"/>
<dbReference type="Proteomes" id="UP000294980">
    <property type="component" value="Unassembled WGS sequence"/>
</dbReference>
<proteinExistence type="predicted"/>
<keyword evidence="1" id="KW-0227">DNA damage</keyword>
<dbReference type="InterPro" id="IPR001126">
    <property type="entry name" value="UmuC"/>
</dbReference>
<dbReference type="OrthoDB" id="5298951at2"/>
<protein>
    <submittedName>
        <fullName evidence="3">Protein ImuB</fullName>
    </submittedName>
</protein>
<dbReference type="CDD" id="cd03468">
    <property type="entry name" value="PolY_like"/>
    <property type="match status" value="1"/>
</dbReference>
<evidence type="ECO:0000313" key="3">
    <source>
        <dbReference type="EMBL" id="TCO70713.1"/>
    </source>
</evidence>
<dbReference type="GO" id="GO:0006281">
    <property type="term" value="P:DNA repair"/>
    <property type="evidence" value="ECO:0007669"/>
    <property type="project" value="InterPro"/>
</dbReference>
<comment type="caution">
    <text evidence="3">The sequence shown here is derived from an EMBL/GenBank/DDBJ whole genome shotgun (WGS) entry which is preliminary data.</text>
</comment>
<dbReference type="InterPro" id="IPR050356">
    <property type="entry name" value="SulA_CellDiv_inhibitor"/>
</dbReference>
<keyword evidence="4" id="KW-1185">Reference proteome</keyword>
<accession>A0A4R2KB75</accession>
<sequence length="474" mass="53290">MLWLCLRFNRLSLQCLSRDDDAPRAVVARQRLLCMNDSSAACGLQPGMGIATARTLCGEQGLQLLERDPAAEARCLQELCCWAYGITPNLYPWRGDCLLLEIGGSLRLFGGLHSLLRQIDRELGQRRYHVNSGVAATPKAAWLLTFAPTDIALDPGRALELRLAPLPLSLLAPLAPGIDALERAGLRTLGDLLDLPASALGKRCGQTLVSVLGQITGRIHDREADFRPPSTFSDSYLFGYDIGNLQEMQPAITLLLQSLQHFLHNTQQQTREIHWHFICADRRRQSLSVRASEGMTSARHWRLLTTARMERQTLIEGVETIVLESPQLECATQVSADLFGHADDEPLESLPDRLRNRLGLPAVQHVAPRSEHLPEFAVQCTAEPASMRHTSHAHTSLRPFWLLPQPQPARQQDSQTLYWNGLLTLVCGPERIEDGWWHRPASRDYFVAKNALGEAFWVFFDRIERQWFVHGIFD</sequence>
<evidence type="ECO:0000313" key="4">
    <source>
        <dbReference type="Proteomes" id="UP000294980"/>
    </source>
</evidence>
<evidence type="ECO:0000256" key="1">
    <source>
        <dbReference type="ARBA" id="ARBA00022763"/>
    </source>
</evidence>
<name>A0A4R2KB75_9GAMM</name>
<dbReference type="InterPro" id="IPR043502">
    <property type="entry name" value="DNA/RNA_pol_sf"/>
</dbReference>
<feature type="domain" description="UmuC" evidence="2">
    <location>
        <begin position="22"/>
        <end position="144"/>
    </location>
</feature>
<organism evidence="3 4">
    <name type="scientific">Chromatocurvus halotolerans</name>
    <dbReference type="NCBI Taxonomy" id="1132028"/>
    <lineage>
        <taxon>Bacteria</taxon>
        <taxon>Pseudomonadati</taxon>
        <taxon>Pseudomonadota</taxon>
        <taxon>Gammaproteobacteria</taxon>
        <taxon>Cellvibrionales</taxon>
        <taxon>Halieaceae</taxon>
        <taxon>Chromatocurvus</taxon>
    </lineage>
</organism>
<reference evidence="3 4" key="1">
    <citation type="submission" date="2019-03" db="EMBL/GenBank/DDBJ databases">
        <title>Genomic Encyclopedia of Type Strains, Phase IV (KMG-IV): sequencing the most valuable type-strain genomes for metagenomic binning, comparative biology and taxonomic classification.</title>
        <authorList>
            <person name="Goeker M."/>
        </authorList>
    </citation>
    <scope>NUCLEOTIDE SEQUENCE [LARGE SCALE GENOMIC DNA]</scope>
    <source>
        <strain evidence="3 4">DSM 23344</strain>
    </source>
</reference>
<dbReference type="Pfam" id="PF00817">
    <property type="entry name" value="IMS"/>
    <property type="match status" value="1"/>
</dbReference>